<accession>A0A1Y2IB00</accession>
<proteinExistence type="predicted"/>
<keyword evidence="2" id="KW-1185">Reference proteome</keyword>
<reference evidence="1 2" key="1">
    <citation type="journal article" date="2015" name="Biotechnol. Biofuels">
        <title>Enhanced degradation of softwood versus hardwood by the white-rot fungus Pycnoporus coccineus.</title>
        <authorList>
            <person name="Couturier M."/>
            <person name="Navarro D."/>
            <person name="Chevret D."/>
            <person name="Henrissat B."/>
            <person name="Piumi F."/>
            <person name="Ruiz-Duenas F.J."/>
            <person name="Martinez A.T."/>
            <person name="Grigoriev I.V."/>
            <person name="Riley R."/>
            <person name="Lipzen A."/>
            <person name="Berrin J.G."/>
            <person name="Master E.R."/>
            <person name="Rosso M.N."/>
        </authorList>
    </citation>
    <scope>NUCLEOTIDE SEQUENCE [LARGE SCALE GENOMIC DNA]</scope>
    <source>
        <strain evidence="1 2">BRFM310</strain>
    </source>
</reference>
<dbReference type="OrthoDB" id="2757270at2759"/>
<dbReference type="EMBL" id="KZ084145">
    <property type="protein sequence ID" value="OSC97863.1"/>
    <property type="molecule type" value="Genomic_DNA"/>
</dbReference>
<dbReference type="AlphaFoldDB" id="A0A1Y2IB00"/>
<dbReference type="Proteomes" id="UP000193067">
    <property type="component" value="Unassembled WGS sequence"/>
</dbReference>
<protein>
    <submittedName>
        <fullName evidence="1">Uncharacterized protein</fullName>
    </submittedName>
</protein>
<evidence type="ECO:0000313" key="2">
    <source>
        <dbReference type="Proteomes" id="UP000193067"/>
    </source>
</evidence>
<organism evidence="1 2">
    <name type="scientific">Trametes coccinea (strain BRFM310)</name>
    <name type="common">Pycnoporus coccineus</name>
    <dbReference type="NCBI Taxonomy" id="1353009"/>
    <lineage>
        <taxon>Eukaryota</taxon>
        <taxon>Fungi</taxon>
        <taxon>Dikarya</taxon>
        <taxon>Basidiomycota</taxon>
        <taxon>Agaricomycotina</taxon>
        <taxon>Agaricomycetes</taxon>
        <taxon>Polyporales</taxon>
        <taxon>Polyporaceae</taxon>
        <taxon>Trametes</taxon>
    </lineage>
</organism>
<evidence type="ECO:0000313" key="1">
    <source>
        <dbReference type="EMBL" id="OSC97863.1"/>
    </source>
</evidence>
<name>A0A1Y2IB00_TRAC3</name>
<gene>
    <name evidence="1" type="ORF">PYCCODRAFT_1471506</name>
</gene>
<sequence length="404" mass="44351">MASLRLASGRHPADYITEAAEVIDFTENSIACRYPDITIGEAVGPGPIRAVFGRIMQIMAEDAQHWMKTSDDEYYMPVIPGTPVSPEDLVYFKSAGIILRMALFWGQDLLPISPMLLALLIGGLDSATDAEFLAVAAPELAGRLATWPPPRTTVMVDGQEREIYDVQYGRDPMNMIMEFLPNTQVHHIRGLTAAGVAELTPRLASALLFHTQDINHPILEALNEGLDYRVRGLQGHAAGDGNNRHETLLQTFEGVSVPEVVAGLCLNRRITSYADLIPLLKPNVAIQEGDPTFSYGINYQVLAEHWMAALKRYLSGTGHPEDDFFTQMQADSFNVATGLAPAAGENYRSTLFLQAISDSPFIPRGRMGDDADLEIRFLTSMPDSGWRLPGEGNARSTHAPCPWT</sequence>